<feature type="compositionally biased region" description="Low complexity" evidence="1">
    <location>
        <begin position="154"/>
        <end position="169"/>
    </location>
</feature>
<dbReference type="EMBL" id="GBRH01208754">
    <property type="protein sequence ID" value="JAD89141.1"/>
    <property type="molecule type" value="Transcribed_RNA"/>
</dbReference>
<feature type="compositionally biased region" description="Basic residues" evidence="1">
    <location>
        <begin position="135"/>
        <end position="147"/>
    </location>
</feature>
<dbReference type="AlphaFoldDB" id="A0A0A9DMY7"/>
<reference evidence="2" key="2">
    <citation type="journal article" date="2015" name="Data Brief">
        <title>Shoot transcriptome of the giant reed, Arundo donax.</title>
        <authorList>
            <person name="Barrero R.A."/>
            <person name="Guerrero F.D."/>
            <person name="Moolhuijzen P."/>
            <person name="Goolsby J.A."/>
            <person name="Tidwell J."/>
            <person name="Bellgard S.E."/>
            <person name="Bellgard M.I."/>
        </authorList>
    </citation>
    <scope>NUCLEOTIDE SEQUENCE</scope>
    <source>
        <tissue evidence="2">Shoot tissue taken approximately 20 cm above the soil surface</tissue>
    </source>
</reference>
<sequence>MGARRRSRRSSTRLMVRTKVFFSKENFFSFSSCFLLLQFCFFSKRRVGLFCRCVPKQHRRGAGKGNGVWLGGSPNHRQEAEQGRQAGHAVGLQARRGEPASKAPARWGRQGPAQGCRRQGPAQGHRWQRPEGWSGRRRRRWRRRGRQRCKDGVASADAATTSAAATTDAADADEGNEASSSVHGRQDAVPGGGGRAGEGPRVRQVQPPRGRGVRGRGQRVR</sequence>
<protein>
    <submittedName>
        <fullName evidence="2">Uncharacterized protein</fullName>
    </submittedName>
</protein>
<feature type="compositionally biased region" description="Basic residues" evidence="1">
    <location>
        <begin position="211"/>
        <end position="221"/>
    </location>
</feature>
<accession>A0A0A9DMY7</accession>
<name>A0A0A9DMY7_ARUDO</name>
<proteinExistence type="predicted"/>
<feature type="region of interest" description="Disordered" evidence="1">
    <location>
        <begin position="59"/>
        <end position="221"/>
    </location>
</feature>
<organism evidence="2">
    <name type="scientific">Arundo donax</name>
    <name type="common">Giant reed</name>
    <name type="synonym">Donax arundinaceus</name>
    <dbReference type="NCBI Taxonomy" id="35708"/>
    <lineage>
        <taxon>Eukaryota</taxon>
        <taxon>Viridiplantae</taxon>
        <taxon>Streptophyta</taxon>
        <taxon>Embryophyta</taxon>
        <taxon>Tracheophyta</taxon>
        <taxon>Spermatophyta</taxon>
        <taxon>Magnoliopsida</taxon>
        <taxon>Liliopsida</taxon>
        <taxon>Poales</taxon>
        <taxon>Poaceae</taxon>
        <taxon>PACMAD clade</taxon>
        <taxon>Arundinoideae</taxon>
        <taxon>Arundineae</taxon>
        <taxon>Arundo</taxon>
    </lineage>
</organism>
<evidence type="ECO:0000313" key="2">
    <source>
        <dbReference type="EMBL" id="JAD89141.1"/>
    </source>
</evidence>
<reference evidence="2" key="1">
    <citation type="submission" date="2014-09" db="EMBL/GenBank/DDBJ databases">
        <authorList>
            <person name="Magalhaes I.L.F."/>
            <person name="Oliveira U."/>
            <person name="Santos F.R."/>
            <person name="Vidigal T.H.D.A."/>
            <person name="Brescovit A.D."/>
            <person name="Santos A.J."/>
        </authorList>
    </citation>
    <scope>NUCLEOTIDE SEQUENCE</scope>
    <source>
        <tissue evidence="2">Shoot tissue taken approximately 20 cm above the soil surface</tissue>
    </source>
</reference>
<evidence type="ECO:0000256" key="1">
    <source>
        <dbReference type="SAM" id="MobiDB-lite"/>
    </source>
</evidence>